<proteinExistence type="predicted"/>
<accession>A0A1H1UGD7</accession>
<dbReference type="OrthoDB" id="4549550at2"/>
<dbReference type="RefSeq" id="WP_157683449.1">
    <property type="nucleotide sequence ID" value="NZ_LT629772.1"/>
</dbReference>
<dbReference type="AlphaFoldDB" id="A0A1H1UGD7"/>
<name>A0A1H1UGD7_9ACTN</name>
<feature type="compositionally biased region" description="Basic and acidic residues" evidence="1">
    <location>
        <begin position="20"/>
        <end position="37"/>
    </location>
</feature>
<feature type="region of interest" description="Disordered" evidence="1">
    <location>
        <begin position="1"/>
        <end position="47"/>
    </location>
</feature>
<feature type="region of interest" description="Disordered" evidence="1">
    <location>
        <begin position="206"/>
        <end position="258"/>
    </location>
</feature>
<feature type="compositionally biased region" description="Low complexity" evidence="1">
    <location>
        <begin position="206"/>
        <end position="216"/>
    </location>
</feature>
<organism evidence="2 3">
    <name type="scientific">Microlunatus soli</name>
    <dbReference type="NCBI Taxonomy" id="630515"/>
    <lineage>
        <taxon>Bacteria</taxon>
        <taxon>Bacillati</taxon>
        <taxon>Actinomycetota</taxon>
        <taxon>Actinomycetes</taxon>
        <taxon>Propionibacteriales</taxon>
        <taxon>Propionibacteriaceae</taxon>
        <taxon>Microlunatus</taxon>
    </lineage>
</organism>
<gene>
    <name evidence="2" type="ORF">SAMN04489812_2779</name>
</gene>
<dbReference type="Proteomes" id="UP000199103">
    <property type="component" value="Chromosome I"/>
</dbReference>
<reference evidence="2 3" key="1">
    <citation type="submission" date="2016-10" db="EMBL/GenBank/DDBJ databases">
        <authorList>
            <person name="de Groot N.N."/>
        </authorList>
    </citation>
    <scope>NUCLEOTIDE SEQUENCE [LARGE SCALE GENOMIC DNA]</scope>
    <source>
        <strain evidence="2 3">DSM 21800</strain>
    </source>
</reference>
<dbReference type="InterPro" id="IPR046609">
    <property type="entry name" value="DUF6668"/>
</dbReference>
<dbReference type="Pfam" id="PF20373">
    <property type="entry name" value="DUF6668"/>
    <property type="match status" value="1"/>
</dbReference>
<sequence length="258" mass="27275">MSDKINPWLLRRAPSSPSPDRQDSDREPLRTGPDRPQRGGRVPDPAFRIGVHEQHGPPASLWVLGVHGGAGESTIAALRPGWSAAGHGFPATIPSINRSGGPDRLVLTCRSHVPGLSAAQAALIQWAGGAIGWLELLGLVIIADAPGTLPKPARDLATVVAGGAPRCWRLPWSEAWRMGENPPPAELPRPVRRLLSDLDALVGSSDAPAPPSIAGIPPAPEPEFPDSVSLEGIHHARSRNDHPADPTHRGVRPVADPR</sequence>
<evidence type="ECO:0000313" key="3">
    <source>
        <dbReference type="Proteomes" id="UP000199103"/>
    </source>
</evidence>
<feature type="compositionally biased region" description="Basic and acidic residues" evidence="1">
    <location>
        <begin position="232"/>
        <end position="248"/>
    </location>
</feature>
<dbReference type="STRING" id="630515.SAMN04489812_2779"/>
<dbReference type="EMBL" id="LT629772">
    <property type="protein sequence ID" value="SDS71585.1"/>
    <property type="molecule type" value="Genomic_DNA"/>
</dbReference>
<evidence type="ECO:0000256" key="1">
    <source>
        <dbReference type="SAM" id="MobiDB-lite"/>
    </source>
</evidence>
<evidence type="ECO:0000313" key="2">
    <source>
        <dbReference type="EMBL" id="SDS71585.1"/>
    </source>
</evidence>
<keyword evidence="3" id="KW-1185">Reference proteome</keyword>
<protein>
    <submittedName>
        <fullName evidence="2">Uncharacterized protein</fullName>
    </submittedName>
</protein>